<sequence length="37" mass="4444">MFLRGIRRPEIACKDRRKSGYFSIFWEAFIGDFTESL</sequence>
<reference evidence="1" key="1">
    <citation type="journal article" date="2012" name="PLoS ONE">
        <title>Gene sets for utilization of primary and secondary nutrition supplies in the distal gut of endangered iberian lynx.</title>
        <authorList>
            <person name="Alcaide M."/>
            <person name="Messina E."/>
            <person name="Richter M."/>
            <person name="Bargiela R."/>
            <person name="Peplies J."/>
            <person name="Huws S.A."/>
            <person name="Newbold C.J."/>
            <person name="Golyshin P.N."/>
            <person name="Simon M.A."/>
            <person name="Lopez G."/>
            <person name="Yakimov M.M."/>
            <person name="Ferrer M."/>
        </authorList>
    </citation>
    <scope>NUCLEOTIDE SEQUENCE</scope>
</reference>
<organism evidence="1">
    <name type="scientific">gut metagenome</name>
    <dbReference type="NCBI Taxonomy" id="749906"/>
    <lineage>
        <taxon>unclassified sequences</taxon>
        <taxon>metagenomes</taxon>
        <taxon>organismal metagenomes</taxon>
    </lineage>
</organism>
<evidence type="ECO:0000313" key="1">
    <source>
        <dbReference type="EMBL" id="EJW98830.1"/>
    </source>
</evidence>
<dbReference type="EMBL" id="AMCI01004084">
    <property type="protein sequence ID" value="EJW98830.1"/>
    <property type="molecule type" value="Genomic_DNA"/>
</dbReference>
<dbReference type="AlphaFoldDB" id="J9CFM3"/>
<name>J9CFM3_9ZZZZ</name>
<comment type="caution">
    <text evidence="1">The sequence shown here is derived from an EMBL/GenBank/DDBJ whole genome shotgun (WGS) entry which is preliminary data.</text>
</comment>
<accession>J9CFM3</accession>
<protein>
    <submittedName>
        <fullName evidence="1">Uncharacterized protein</fullName>
    </submittedName>
</protein>
<gene>
    <name evidence="1" type="ORF">EVA_13072</name>
</gene>
<proteinExistence type="predicted"/>